<gene>
    <name evidence="1" type="ORF">ANE_LOCUS22801</name>
</gene>
<evidence type="ECO:0000313" key="2">
    <source>
        <dbReference type="Proteomes" id="UP000489600"/>
    </source>
</evidence>
<comment type="caution">
    <text evidence="1">The sequence shown here is derived from an EMBL/GenBank/DDBJ whole genome shotgun (WGS) entry which is preliminary data.</text>
</comment>
<name>A0A565CFC3_9BRAS</name>
<evidence type="ECO:0000313" key="1">
    <source>
        <dbReference type="EMBL" id="VVB12357.1"/>
    </source>
</evidence>
<keyword evidence="2" id="KW-1185">Reference proteome</keyword>
<dbReference type="AlphaFoldDB" id="A0A565CFC3"/>
<dbReference type="EMBL" id="CABITT030000007">
    <property type="protein sequence ID" value="VVB12357.1"/>
    <property type="molecule type" value="Genomic_DNA"/>
</dbReference>
<reference evidence="1" key="1">
    <citation type="submission" date="2019-07" db="EMBL/GenBank/DDBJ databases">
        <authorList>
            <person name="Dittberner H."/>
        </authorList>
    </citation>
    <scope>NUCLEOTIDE SEQUENCE [LARGE SCALE GENOMIC DNA]</scope>
</reference>
<protein>
    <submittedName>
        <fullName evidence="1">Uncharacterized protein</fullName>
    </submittedName>
</protein>
<proteinExistence type="predicted"/>
<accession>A0A565CFC3</accession>
<organism evidence="1 2">
    <name type="scientific">Arabis nemorensis</name>
    <dbReference type="NCBI Taxonomy" id="586526"/>
    <lineage>
        <taxon>Eukaryota</taxon>
        <taxon>Viridiplantae</taxon>
        <taxon>Streptophyta</taxon>
        <taxon>Embryophyta</taxon>
        <taxon>Tracheophyta</taxon>
        <taxon>Spermatophyta</taxon>
        <taxon>Magnoliopsida</taxon>
        <taxon>eudicotyledons</taxon>
        <taxon>Gunneridae</taxon>
        <taxon>Pentapetalae</taxon>
        <taxon>rosids</taxon>
        <taxon>malvids</taxon>
        <taxon>Brassicales</taxon>
        <taxon>Brassicaceae</taxon>
        <taxon>Arabideae</taxon>
        <taxon>Arabis</taxon>
    </lineage>
</organism>
<sequence>MSNLERTIPCEAAPKGNSFKKKIQELILQGQIDKERVSDDRCSIVSSYYERRLESGQNYNR</sequence>
<dbReference type="Proteomes" id="UP000489600">
    <property type="component" value="Unassembled WGS sequence"/>
</dbReference>